<keyword evidence="6" id="KW-0720">Serine protease</keyword>
<dbReference type="InterPro" id="IPR009003">
    <property type="entry name" value="Peptidase_S1_PA"/>
</dbReference>
<evidence type="ECO:0000256" key="5">
    <source>
        <dbReference type="ARBA" id="ARBA00023180"/>
    </source>
</evidence>
<dbReference type="InterPro" id="IPR001254">
    <property type="entry name" value="Trypsin_dom"/>
</dbReference>
<comment type="similarity">
    <text evidence="1">Belongs to the peptidase S1 family.</text>
</comment>
<dbReference type="VEuPathDB" id="FungiDB:SPRG_09349"/>
<dbReference type="CDD" id="cd00190">
    <property type="entry name" value="Tryp_SPc"/>
    <property type="match status" value="1"/>
</dbReference>
<keyword evidence="3" id="KW-0843">Virulence</keyword>
<reference evidence="9 10" key="1">
    <citation type="journal article" date="2013" name="PLoS Genet.">
        <title>Distinctive expansion of potential virulence genes in the genome of the oomycete fish pathogen Saprolegnia parasitica.</title>
        <authorList>
            <person name="Jiang R.H."/>
            <person name="de Bruijn I."/>
            <person name="Haas B.J."/>
            <person name="Belmonte R."/>
            <person name="Lobach L."/>
            <person name="Christie J."/>
            <person name="van den Ackerveken G."/>
            <person name="Bottin A."/>
            <person name="Bulone V."/>
            <person name="Diaz-Moreno S.M."/>
            <person name="Dumas B."/>
            <person name="Fan L."/>
            <person name="Gaulin E."/>
            <person name="Govers F."/>
            <person name="Grenville-Briggs L.J."/>
            <person name="Horner N.R."/>
            <person name="Levin J.Z."/>
            <person name="Mammella M."/>
            <person name="Meijer H.J."/>
            <person name="Morris P."/>
            <person name="Nusbaum C."/>
            <person name="Oome S."/>
            <person name="Phillips A.J."/>
            <person name="van Rooyen D."/>
            <person name="Rzeszutek E."/>
            <person name="Saraiva M."/>
            <person name="Secombes C.J."/>
            <person name="Seidl M.F."/>
            <person name="Snel B."/>
            <person name="Stassen J.H."/>
            <person name="Sykes S."/>
            <person name="Tripathy S."/>
            <person name="van den Berg H."/>
            <person name="Vega-Arreguin J.C."/>
            <person name="Wawra S."/>
            <person name="Young S.K."/>
            <person name="Zeng Q."/>
            <person name="Dieguez-Uribeondo J."/>
            <person name="Russ C."/>
            <person name="Tyler B.M."/>
            <person name="van West P."/>
        </authorList>
    </citation>
    <scope>NUCLEOTIDE SEQUENCE [LARGE SCALE GENOMIC DNA]</scope>
    <source>
        <strain evidence="9 10">CBS 223.65</strain>
    </source>
</reference>
<evidence type="ECO:0000313" key="10">
    <source>
        <dbReference type="Proteomes" id="UP000030745"/>
    </source>
</evidence>
<evidence type="ECO:0000256" key="3">
    <source>
        <dbReference type="ARBA" id="ARBA00023026"/>
    </source>
</evidence>
<feature type="signal peptide" evidence="7">
    <location>
        <begin position="1"/>
        <end position="17"/>
    </location>
</feature>
<dbReference type="InterPro" id="IPR018114">
    <property type="entry name" value="TRYPSIN_HIS"/>
</dbReference>
<organism evidence="9 10">
    <name type="scientific">Saprolegnia parasitica (strain CBS 223.65)</name>
    <dbReference type="NCBI Taxonomy" id="695850"/>
    <lineage>
        <taxon>Eukaryota</taxon>
        <taxon>Sar</taxon>
        <taxon>Stramenopiles</taxon>
        <taxon>Oomycota</taxon>
        <taxon>Saprolegniomycetes</taxon>
        <taxon>Saprolegniales</taxon>
        <taxon>Saprolegniaceae</taxon>
        <taxon>Saprolegnia</taxon>
    </lineage>
</organism>
<dbReference type="SUPFAM" id="SSF50494">
    <property type="entry name" value="Trypsin-like serine proteases"/>
    <property type="match status" value="1"/>
</dbReference>
<evidence type="ECO:0000256" key="4">
    <source>
        <dbReference type="ARBA" id="ARBA00023157"/>
    </source>
</evidence>
<dbReference type="STRING" id="695850.A0A067CF11"/>
<keyword evidence="5" id="KW-0325">Glycoprotein</keyword>
<keyword evidence="10" id="KW-1185">Reference proteome</keyword>
<evidence type="ECO:0000256" key="1">
    <source>
        <dbReference type="ARBA" id="ARBA00007664"/>
    </source>
</evidence>
<dbReference type="PANTHER" id="PTHR24276:SF98">
    <property type="entry name" value="FI18310P1-RELATED"/>
    <property type="match status" value="1"/>
</dbReference>
<dbReference type="GO" id="GO:0004252">
    <property type="term" value="F:serine-type endopeptidase activity"/>
    <property type="evidence" value="ECO:0007669"/>
    <property type="project" value="InterPro"/>
</dbReference>
<dbReference type="GO" id="GO:0006508">
    <property type="term" value="P:proteolysis"/>
    <property type="evidence" value="ECO:0007669"/>
    <property type="project" value="UniProtKB-KW"/>
</dbReference>
<evidence type="ECO:0000259" key="8">
    <source>
        <dbReference type="PROSITE" id="PS50240"/>
    </source>
</evidence>
<evidence type="ECO:0000256" key="6">
    <source>
        <dbReference type="RuleBase" id="RU363034"/>
    </source>
</evidence>
<dbReference type="AlphaFoldDB" id="A0A067CF11"/>
<evidence type="ECO:0000256" key="7">
    <source>
        <dbReference type="SAM" id="SignalP"/>
    </source>
</evidence>
<keyword evidence="4" id="KW-1015">Disulfide bond</keyword>
<dbReference type="SMART" id="SM00020">
    <property type="entry name" value="Tryp_SPc"/>
    <property type="match status" value="1"/>
</dbReference>
<feature type="domain" description="Peptidase S1" evidence="8">
    <location>
        <begin position="38"/>
        <end position="270"/>
    </location>
</feature>
<keyword evidence="6" id="KW-0645">Protease</keyword>
<dbReference type="PROSITE" id="PS50240">
    <property type="entry name" value="TRYPSIN_DOM"/>
    <property type="match status" value="1"/>
</dbReference>
<dbReference type="EMBL" id="KK583232">
    <property type="protein sequence ID" value="KDO25407.1"/>
    <property type="molecule type" value="Genomic_DNA"/>
</dbReference>
<dbReference type="OMA" id="GPYDDIQ"/>
<dbReference type="RefSeq" id="XP_012203835.1">
    <property type="nucleotide sequence ID" value="XM_012348445.1"/>
</dbReference>
<dbReference type="FunFam" id="2.40.10.10:FF:000068">
    <property type="entry name" value="transmembrane protease serine 2"/>
    <property type="match status" value="1"/>
</dbReference>
<dbReference type="OrthoDB" id="63334at2759"/>
<dbReference type="PANTHER" id="PTHR24276">
    <property type="entry name" value="POLYSERASE-RELATED"/>
    <property type="match status" value="1"/>
</dbReference>
<dbReference type="PRINTS" id="PR00722">
    <property type="entry name" value="CHYMOTRYPSIN"/>
</dbReference>
<keyword evidence="2 7" id="KW-0732">Signal</keyword>
<dbReference type="GeneID" id="24131518"/>
<dbReference type="InterPro" id="IPR033116">
    <property type="entry name" value="TRYPSIN_SER"/>
</dbReference>
<proteinExistence type="inferred from homology"/>
<dbReference type="Gene3D" id="2.40.10.10">
    <property type="entry name" value="Trypsin-like serine proteases"/>
    <property type="match status" value="1"/>
</dbReference>
<dbReference type="FunFam" id="2.40.10.10:FF:000002">
    <property type="entry name" value="Transmembrane protease serine"/>
    <property type="match status" value="1"/>
</dbReference>
<keyword evidence="6" id="KW-0378">Hydrolase</keyword>
<protein>
    <recommendedName>
        <fullName evidence="8">Peptidase S1 domain-containing protein</fullName>
    </recommendedName>
</protein>
<dbReference type="KEGG" id="spar:SPRG_09349"/>
<evidence type="ECO:0000256" key="2">
    <source>
        <dbReference type="ARBA" id="ARBA00022729"/>
    </source>
</evidence>
<name>A0A067CF11_SAPPC</name>
<sequence>MIKTAIIAAVAATAVLAEEGRVDYFAPGPVAHNDAIEIVGGVEAEVGKHLYVTGLRRTPEGKASCGASLIAPTVLLTAAHCAVGNWAANASIGSHFLSGAKDGERIAITKIIPHPKYDAKQMTNDFAIMLLASPSKVTPVEVYFGDNDAVNAPGINSTARGWGTVKSGGQQSDVLKEVVLKIWGNKECNTAIQSGGSGYPQITATNICAGGVKGEDTCQGDSGGPLTVQKNGVDVLVGITSWGIGCANAGLPGIYARVSEAKDFIQPYLADKPAC</sequence>
<dbReference type="InterPro" id="IPR001314">
    <property type="entry name" value="Peptidase_S1A"/>
</dbReference>
<gene>
    <name evidence="9" type="ORF">SPRG_09349</name>
</gene>
<evidence type="ECO:0000313" key="9">
    <source>
        <dbReference type="EMBL" id="KDO25407.1"/>
    </source>
</evidence>
<feature type="chain" id="PRO_5001634461" description="Peptidase S1 domain-containing protein" evidence="7">
    <location>
        <begin position="18"/>
        <end position="275"/>
    </location>
</feature>
<dbReference type="InterPro" id="IPR050430">
    <property type="entry name" value="Peptidase_S1"/>
</dbReference>
<dbReference type="PROSITE" id="PS00134">
    <property type="entry name" value="TRYPSIN_HIS"/>
    <property type="match status" value="1"/>
</dbReference>
<accession>A0A067CF11</accession>
<dbReference type="Proteomes" id="UP000030745">
    <property type="component" value="Unassembled WGS sequence"/>
</dbReference>
<dbReference type="PROSITE" id="PS00135">
    <property type="entry name" value="TRYPSIN_SER"/>
    <property type="match status" value="1"/>
</dbReference>
<dbReference type="InterPro" id="IPR043504">
    <property type="entry name" value="Peptidase_S1_PA_chymotrypsin"/>
</dbReference>
<dbReference type="Pfam" id="PF00089">
    <property type="entry name" value="Trypsin"/>
    <property type="match status" value="1"/>
</dbReference>